<evidence type="ECO:0000256" key="3">
    <source>
        <dbReference type="ARBA" id="ARBA00022827"/>
    </source>
</evidence>
<dbReference type="NCBIfam" id="NF006130">
    <property type="entry name" value="PRK08274.1"/>
    <property type="match status" value="1"/>
</dbReference>
<sequence length="513" mass="56289">MPRRGHKGSDILSDYDVIVVGAGNAALCAALSAHENGARTLVLERAPEEERGGNSYFTAGGFRFAHEGLEDVTEDILTDLSEEERNQIILPPHSREFFMDQMREVTRYQTDEDLAQLLVDRSRMTMGWLRSHSIRFVPMFGRQSYLVDGKHHFYGGVNIEAVGGGAGLVEAEIARAEKLGIEIRYGTAAIGLLQSQDRTVTGVKVRTKNGYGEIRGKAVILACGGFESNQQWRVRYLGVGWDLCRVRGTRHNMGEGIQAALDIGAKPYGNWSSCHACEWDISAPPYGDRWVLDNFQKHSYPLGIMVNTDCERFVDEGADYRNLTYAKYGREIMAQPNRTAIQIFDQQTIHRLRDEYRIKEVTKATSDTIEGLAEQLDLDPAKLAKTVQAYNDACQGGEYNPSILDGVTTKGLAVEKTNWALPINQGPYEAYVCTTGITFTFGGLQINTKGEVQDMTDQSIPGLYAAGELVGGLFYENYPGGTGLMSGSVFGKLAGESAAGYVGASAKVAEPAE</sequence>
<reference evidence="6 7" key="1">
    <citation type="submission" date="2019-05" db="EMBL/GenBank/DDBJ databases">
        <title>Marivita sp. nov. isolated from sea sediment.</title>
        <authorList>
            <person name="Kim W."/>
        </authorList>
    </citation>
    <scope>NUCLEOTIDE SEQUENCE [LARGE SCALE GENOMIC DNA]</scope>
    <source>
        <strain evidence="6 7">CAU 1492</strain>
    </source>
</reference>
<keyword evidence="4" id="KW-0560">Oxidoreductase</keyword>
<evidence type="ECO:0000256" key="1">
    <source>
        <dbReference type="ARBA" id="ARBA00001974"/>
    </source>
</evidence>
<proteinExistence type="predicted"/>
<keyword evidence="3" id="KW-0274">FAD</keyword>
<dbReference type="PANTHER" id="PTHR43400">
    <property type="entry name" value="FUMARATE REDUCTASE"/>
    <property type="match status" value="1"/>
</dbReference>
<evidence type="ECO:0000313" key="6">
    <source>
        <dbReference type="EMBL" id="TMV08339.1"/>
    </source>
</evidence>
<organism evidence="6 7">
    <name type="scientific">Arenibacterium halophilum</name>
    <dbReference type="NCBI Taxonomy" id="2583821"/>
    <lineage>
        <taxon>Bacteria</taxon>
        <taxon>Pseudomonadati</taxon>
        <taxon>Pseudomonadota</taxon>
        <taxon>Alphaproteobacteria</taxon>
        <taxon>Rhodobacterales</taxon>
        <taxon>Paracoccaceae</taxon>
        <taxon>Arenibacterium</taxon>
    </lineage>
</organism>
<evidence type="ECO:0000256" key="2">
    <source>
        <dbReference type="ARBA" id="ARBA00022630"/>
    </source>
</evidence>
<keyword evidence="7" id="KW-1185">Reference proteome</keyword>
<name>A0ABY2X092_9RHOB</name>
<comment type="caution">
    <text evidence="6">The sequence shown here is derived from an EMBL/GenBank/DDBJ whole genome shotgun (WGS) entry which is preliminary data.</text>
</comment>
<dbReference type="PANTHER" id="PTHR43400:SF7">
    <property type="entry name" value="FAD-DEPENDENT OXIDOREDUCTASE 2 FAD BINDING DOMAIN-CONTAINING PROTEIN"/>
    <property type="match status" value="1"/>
</dbReference>
<gene>
    <name evidence="6" type="ORF">FGK64_20455</name>
</gene>
<dbReference type="Gene3D" id="3.90.700.10">
    <property type="entry name" value="Succinate dehydrogenase/fumarate reductase flavoprotein, catalytic domain"/>
    <property type="match status" value="1"/>
</dbReference>
<dbReference type="EMBL" id="VCPC01000006">
    <property type="protein sequence ID" value="TMV08339.1"/>
    <property type="molecule type" value="Genomic_DNA"/>
</dbReference>
<evidence type="ECO:0000256" key="4">
    <source>
        <dbReference type="ARBA" id="ARBA00023002"/>
    </source>
</evidence>
<protein>
    <submittedName>
        <fullName evidence="6">FAD-binding dehydrogenase</fullName>
    </submittedName>
</protein>
<dbReference type="SUPFAM" id="SSF56425">
    <property type="entry name" value="Succinate dehydrogenase/fumarate reductase flavoprotein, catalytic domain"/>
    <property type="match status" value="1"/>
</dbReference>
<comment type="cofactor">
    <cofactor evidence="1">
        <name>FAD</name>
        <dbReference type="ChEBI" id="CHEBI:57692"/>
    </cofactor>
</comment>
<dbReference type="Gene3D" id="3.50.50.60">
    <property type="entry name" value="FAD/NAD(P)-binding domain"/>
    <property type="match status" value="1"/>
</dbReference>
<dbReference type="InterPro" id="IPR036188">
    <property type="entry name" value="FAD/NAD-bd_sf"/>
</dbReference>
<evidence type="ECO:0000313" key="7">
    <source>
        <dbReference type="Proteomes" id="UP001191082"/>
    </source>
</evidence>
<keyword evidence="2" id="KW-0285">Flavoprotein</keyword>
<evidence type="ECO:0000259" key="5">
    <source>
        <dbReference type="Pfam" id="PF00890"/>
    </source>
</evidence>
<dbReference type="InterPro" id="IPR027477">
    <property type="entry name" value="Succ_DH/fumarate_Rdtase_cat_sf"/>
</dbReference>
<dbReference type="SUPFAM" id="SSF51905">
    <property type="entry name" value="FAD/NAD(P)-binding domain"/>
    <property type="match status" value="1"/>
</dbReference>
<accession>A0ABY2X092</accession>
<dbReference type="Pfam" id="PF00890">
    <property type="entry name" value="FAD_binding_2"/>
    <property type="match status" value="1"/>
</dbReference>
<dbReference type="Proteomes" id="UP001191082">
    <property type="component" value="Unassembled WGS sequence"/>
</dbReference>
<feature type="domain" description="FAD-dependent oxidoreductase 2 FAD-binding" evidence="5">
    <location>
        <begin position="16"/>
        <end position="481"/>
    </location>
</feature>
<dbReference type="InterPro" id="IPR003953">
    <property type="entry name" value="FAD-dep_OxRdtase_2_FAD-bd"/>
</dbReference>
<dbReference type="InterPro" id="IPR050315">
    <property type="entry name" value="FAD-oxidoreductase_2"/>
</dbReference>